<evidence type="ECO:0000256" key="1">
    <source>
        <dbReference type="ARBA" id="ARBA00009518"/>
    </source>
</evidence>
<dbReference type="SUPFAM" id="SSF53098">
    <property type="entry name" value="Ribonuclease H-like"/>
    <property type="match status" value="1"/>
</dbReference>
<proteinExistence type="inferred from homology"/>
<accession>A0A1S5R3W7</accession>
<evidence type="ECO:0000256" key="5">
    <source>
        <dbReference type="ARBA" id="ARBA00023172"/>
    </source>
</evidence>
<dbReference type="GO" id="GO:0004520">
    <property type="term" value="F:DNA endonuclease activity"/>
    <property type="evidence" value="ECO:0007669"/>
    <property type="project" value="InterPro"/>
</dbReference>
<evidence type="ECO:0000256" key="4">
    <source>
        <dbReference type="ARBA" id="ARBA00023125"/>
    </source>
</evidence>
<dbReference type="Pfam" id="PF02075">
    <property type="entry name" value="RuvC"/>
    <property type="match status" value="1"/>
</dbReference>
<dbReference type="InterPro" id="IPR012337">
    <property type="entry name" value="RNaseH-like_sf"/>
</dbReference>
<evidence type="ECO:0000256" key="3">
    <source>
        <dbReference type="ARBA" id="ARBA00022842"/>
    </source>
</evidence>
<dbReference type="OrthoDB" id="23951at10239"/>
<sequence>MIVAGLDWSMTCPAICVYDTKLPLEFKNCTFYFHIDNKKWDQSFGNIHGFKAALFNSDEERFNNIATWAMTILKKHGVKKACLEGYSMGSQGRIFHIAENIGLLKHMMWKEGIEFVTPAPTAVKKSFTGKGNAKKEQMYDAFIDKGLDVDLEKLLNSTSDKSPIADITDSFAMVHHLQTNPDLKV</sequence>
<keyword evidence="4" id="KW-0238">DNA-binding</keyword>
<evidence type="ECO:0000313" key="7">
    <source>
        <dbReference type="EMBL" id="AND75108.1"/>
    </source>
</evidence>
<dbReference type="GO" id="GO:0003677">
    <property type="term" value="F:DNA binding"/>
    <property type="evidence" value="ECO:0007669"/>
    <property type="project" value="UniProtKB-KW"/>
</dbReference>
<comment type="similarity">
    <text evidence="1">Belongs to the RuvC family.</text>
</comment>
<dbReference type="InterPro" id="IPR002176">
    <property type="entry name" value="X-over_junc_endoDNase_RuvC"/>
</dbReference>
<keyword evidence="3" id="KW-0460">Magnesium</keyword>
<reference evidence="7 8" key="1">
    <citation type="submission" date="2016-03" db="EMBL/GenBank/DDBJ databases">
        <title>Characterisation of pf16 and phiPMW: Two novel phages infecting Pseudomonas putida PpG1.</title>
        <authorList>
            <person name="Magill D.J."/>
            <person name="Krylov V.N."/>
            <person name="Shaburova O.V."/>
            <person name="Allen C.C.R."/>
            <person name="McGrath J.W."/>
            <person name="Quinn J.P."/>
            <person name="Kulakov L.A."/>
        </authorList>
    </citation>
    <scope>NUCLEOTIDE SEQUENCE [LARGE SCALE GENOMIC DNA]</scope>
</reference>
<name>A0A1S5R3W7_9CAUD</name>
<protein>
    <submittedName>
        <fullName evidence="7">Uncharacterized protein</fullName>
    </submittedName>
</protein>
<keyword evidence="5" id="KW-0233">DNA recombination</keyword>
<dbReference type="EMBL" id="KU873925">
    <property type="protein sequence ID" value="AND75108.1"/>
    <property type="molecule type" value="Genomic_DNA"/>
</dbReference>
<organism evidence="7 8">
    <name type="scientific">Pseudomonas phage pf16</name>
    <dbReference type="NCBI Taxonomy" id="1815630"/>
    <lineage>
        <taxon>Viruses</taxon>
        <taxon>Duplodnaviria</taxon>
        <taxon>Heunggongvirae</taxon>
        <taxon>Uroviricota</taxon>
        <taxon>Caudoviricetes</taxon>
        <taxon>Chakrabartyvirus</taxon>
        <taxon>Chakrabartyvirus pf16</taxon>
    </lineage>
</organism>
<evidence type="ECO:0000256" key="6">
    <source>
        <dbReference type="ARBA" id="ARBA00023204"/>
    </source>
</evidence>
<gene>
    <name evidence="7" type="ORF">pf16_185</name>
</gene>
<dbReference type="GO" id="GO:0006281">
    <property type="term" value="P:DNA repair"/>
    <property type="evidence" value="ECO:0007669"/>
    <property type="project" value="UniProtKB-KW"/>
</dbReference>
<dbReference type="InterPro" id="IPR036397">
    <property type="entry name" value="RNaseH_sf"/>
</dbReference>
<keyword evidence="8" id="KW-1185">Reference proteome</keyword>
<dbReference type="Proteomes" id="UP000225821">
    <property type="component" value="Segment"/>
</dbReference>
<evidence type="ECO:0000313" key="8">
    <source>
        <dbReference type="Proteomes" id="UP000225821"/>
    </source>
</evidence>
<evidence type="ECO:0000256" key="2">
    <source>
        <dbReference type="ARBA" id="ARBA00022763"/>
    </source>
</evidence>
<keyword evidence="6" id="KW-0234">DNA repair</keyword>
<keyword evidence="2" id="KW-0227">DNA damage</keyword>
<dbReference type="Gene3D" id="3.30.420.10">
    <property type="entry name" value="Ribonuclease H-like superfamily/Ribonuclease H"/>
    <property type="match status" value="1"/>
</dbReference>
<dbReference type="GO" id="GO:0006310">
    <property type="term" value="P:DNA recombination"/>
    <property type="evidence" value="ECO:0007669"/>
    <property type="project" value="UniProtKB-KW"/>
</dbReference>